<dbReference type="AlphaFoldDB" id="A0A5J4Q635"/>
<sequence length="217" mass="24841">MKKYKQKSISEVPCEVSGEMVKVENLINDVQVPNFADRLETNEDLKEFILNLLDSVLQHEVSYKGGYLNFWRDKECKSPKDEIEIHPYLCNTLDNYCKTKGVNLSREVKEANGNVDIEFSYTNRDNRILKVCVEVKKAHHSSVKTAITTQLPAYMKSAGTQSGIYLVVWFKNDSFKKPTQHNSLNELQEAIEKNNCDKSNISVKIINCCRDVSPSKI</sequence>
<proteinExistence type="predicted"/>
<evidence type="ECO:0000313" key="1">
    <source>
        <dbReference type="EMBL" id="KAA6317107.1"/>
    </source>
</evidence>
<protein>
    <submittedName>
        <fullName evidence="1">Uncharacterized protein</fullName>
    </submittedName>
</protein>
<name>A0A5J4Q635_9ZZZZ</name>
<organism evidence="1">
    <name type="scientific">termite gut metagenome</name>
    <dbReference type="NCBI Taxonomy" id="433724"/>
    <lineage>
        <taxon>unclassified sequences</taxon>
        <taxon>metagenomes</taxon>
        <taxon>organismal metagenomes</taxon>
    </lineage>
</organism>
<reference evidence="1" key="1">
    <citation type="submission" date="2019-03" db="EMBL/GenBank/DDBJ databases">
        <title>Single cell metagenomics reveals metabolic interactions within the superorganism composed of flagellate Streblomastix strix and complex community of Bacteroidetes bacteria on its surface.</title>
        <authorList>
            <person name="Treitli S.C."/>
            <person name="Kolisko M."/>
            <person name="Husnik F."/>
            <person name="Keeling P."/>
            <person name="Hampl V."/>
        </authorList>
    </citation>
    <scope>NUCLEOTIDE SEQUENCE</scope>
    <source>
        <strain evidence="1">STM</strain>
    </source>
</reference>
<accession>A0A5J4Q635</accession>
<comment type="caution">
    <text evidence="1">The sequence shown here is derived from an EMBL/GenBank/DDBJ whole genome shotgun (WGS) entry which is preliminary data.</text>
</comment>
<dbReference type="EMBL" id="SNRY01004635">
    <property type="protein sequence ID" value="KAA6317107.1"/>
    <property type="molecule type" value="Genomic_DNA"/>
</dbReference>
<gene>
    <name evidence="1" type="ORF">EZS27_032685</name>
</gene>